<dbReference type="Gene3D" id="4.10.400.10">
    <property type="entry name" value="Low-density Lipoprotein Receptor"/>
    <property type="match status" value="2"/>
</dbReference>
<dbReference type="PANTHER" id="PTHR23282">
    <property type="entry name" value="APICAL ENDOSOMAL GLYCOPROTEIN PRECURSOR"/>
    <property type="match status" value="1"/>
</dbReference>
<feature type="disulfide bond" evidence="2">
    <location>
        <begin position="65"/>
        <end position="83"/>
    </location>
</feature>
<keyword evidence="1 2" id="KW-1015">Disulfide bond</keyword>
<dbReference type="InterPro" id="IPR036055">
    <property type="entry name" value="LDL_receptor-like_sf"/>
</dbReference>
<feature type="disulfide bond" evidence="2">
    <location>
        <begin position="77"/>
        <end position="92"/>
    </location>
</feature>
<dbReference type="Gene3D" id="2.60.120.200">
    <property type="match status" value="2"/>
</dbReference>
<dbReference type="InterPro" id="IPR023415">
    <property type="entry name" value="LDLR_class-A_CS"/>
</dbReference>
<dbReference type="PRINTS" id="PR00261">
    <property type="entry name" value="LDLRECEPTOR"/>
</dbReference>
<dbReference type="SMART" id="SM00192">
    <property type="entry name" value="LDLa"/>
    <property type="match status" value="3"/>
</dbReference>
<dbReference type="OrthoDB" id="412155at2759"/>
<dbReference type="Proteomes" id="UP000230750">
    <property type="component" value="Unassembled WGS sequence"/>
</dbReference>
<feature type="disulfide bond" evidence="2">
    <location>
        <begin position="258"/>
        <end position="276"/>
    </location>
</feature>
<evidence type="ECO:0000256" key="2">
    <source>
        <dbReference type="PROSITE-ProRule" id="PRU00124"/>
    </source>
</evidence>
<dbReference type="CDD" id="cd06263">
    <property type="entry name" value="MAM"/>
    <property type="match status" value="1"/>
</dbReference>
<reference evidence="4 5" key="1">
    <citation type="journal article" date="2017" name="PLoS Biol.">
        <title>The sea cucumber genome provides insights into morphological evolution and visceral regeneration.</title>
        <authorList>
            <person name="Zhang X."/>
            <person name="Sun L."/>
            <person name="Yuan J."/>
            <person name="Sun Y."/>
            <person name="Gao Y."/>
            <person name="Zhang L."/>
            <person name="Li S."/>
            <person name="Dai H."/>
            <person name="Hamel J.F."/>
            <person name="Liu C."/>
            <person name="Yu Y."/>
            <person name="Liu S."/>
            <person name="Lin W."/>
            <person name="Guo K."/>
            <person name="Jin S."/>
            <person name="Xu P."/>
            <person name="Storey K.B."/>
            <person name="Huan P."/>
            <person name="Zhang T."/>
            <person name="Zhou Y."/>
            <person name="Zhang J."/>
            <person name="Lin C."/>
            <person name="Li X."/>
            <person name="Xing L."/>
            <person name="Huo D."/>
            <person name="Sun M."/>
            <person name="Wang L."/>
            <person name="Mercier A."/>
            <person name="Li F."/>
            <person name="Yang H."/>
            <person name="Xiang J."/>
        </authorList>
    </citation>
    <scope>NUCLEOTIDE SEQUENCE [LARGE SCALE GENOMIC DNA]</scope>
    <source>
        <strain evidence="4">Shaxun</strain>
        <tissue evidence="4">Muscle</tissue>
    </source>
</reference>
<evidence type="ECO:0000313" key="4">
    <source>
        <dbReference type="EMBL" id="PIK54538.1"/>
    </source>
</evidence>
<keyword evidence="4" id="KW-0675">Receptor</keyword>
<dbReference type="InterPro" id="IPR051560">
    <property type="entry name" value="MAM_domain-containing"/>
</dbReference>
<dbReference type="PROSITE" id="PS50060">
    <property type="entry name" value="MAM_2"/>
    <property type="match status" value="2"/>
</dbReference>
<dbReference type="EMBL" id="MRZV01000245">
    <property type="protein sequence ID" value="PIK54538.1"/>
    <property type="molecule type" value="Genomic_DNA"/>
</dbReference>
<protein>
    <submittedName>
        <fullName evidence="4">Putative MAM and LDL-receptor class A domain-containing protein 1</fullName>
    </submittedName>
</protein>
<dbReference type="STRING" id="307972.A0A2G8L2R0"/>
<evidence type="ECO:0000313" key="5">
    <source>
        <dbReference type="Proteomes" id="UP000230750"/>
    </source>
</evidence>
<evidence type="ECO:0000256" key="1">
    <source>
        <dbReference type="ARBA" id="ARBA00023157"/>
    </source>
</evidence>
<comment type="caution">
    <text evidence="4">The sequence shown here is derived from an EMBL/GenBank/DDBJ whole genome shotgun (WGS) entry which is preliminary data.</text>
</comment>
<sequence>MLGTVHTVSPLIRGYQPFNDRRGTVAIDDVTFTPGCTRSDNELPIAPTVIPTTPAGPCGVGSWQCSDETCIDRELFCDFNNDCSDGSDEASCGPCDFETDLCGYKDVSVGNHRWIQSSSSSSLRARREAGGSYVRVETTTGLFDEPAILESTILPDSSPKCSVEFWYQFEFSDLSQLPGLLLQAIDVTNPAAAIELWRPPTETTGSWKKATVGIGRQSGDFKIRFMAFLYQDADMAAIDDIVWQECQVEHAVPCDILCGNDLCVAYETECDFTDDCGDGTDELACDNYKERCDFEVDTCNWSQSSSDALDWLLVTGGEGGTYGGPNGDHTTQTPQGHYLYLRSFEGDEGTRARVESQVFLPVEECKMRFWYFMYGANVNSLTVFVINAVNDNPREVWSKKGAQFDGWVKAEVTFDESSKFKVLVEGVAGTKTTDDHISFDDVSFTPACNLDPDNTLPEIVEPTDTPHCDFGMLACKSDKVCLPKRNFCDFVFDCEDGSDEDGCREY</sequence>
<feature type="disulfide bond" evidence="2">
    <location>
        <begin position="58"/>
        <end position="70"/>
    </location>
</feature>
<gene>
    <name evidence="4" type="ORF">BSL78_08556</name>
</gene>
<proteinExistence type="predicted"/>
<evidence type="ECO:0000259" key="3">
    <source>
        <dbReference type="PROSITE" id="PS50060"/>
    </source>
</evidence>
<dbReference type="AlphaFoldDB" id="A0A2G8L2R0"/>
<dbReference type="GO" id="GO:0016020">
    <property type="term" value="C:membrane"/>
    <property type="evidence" value="ECO:0007669"/>
    <property type="project" value="InterPro"/>
</dbReference>
<dbReference type="PROSITE" id="PS01209">
    <property type="entry name" value="LDLRA_1"/>
    <property type="match status" value="1"/>
</dbReference>
<dbReference type="SUPFAM" id="SSF57424">
    <property type="entry name" value="LDL receptor-like module"/>
    <property type="match status" value="3"/>
</dbReference>
<dbReference type="Pfam" id="PF00057">
    <property type="entry name" value="Ldl_recept_a"/>
    <property type="match status" value="1"/>
</dbReference>
<dbReference type="InterPro" id="IPR000998">
    <property type="entry name" value="MAM_dom"/>
</dbReference>
<keyword evidence="5" id="KW-1185">Reference proteome</keyword>
<feature type="domain" description="MAM" evidence="3">
    <location>
        <begin position="93"/>
        <end position="248"/>
    </location>
</feature>
<feature type="disulfide bond" evidence="2">
    <location>
        <begin position="270"/>
        <end position="285"/>
    </location>
</feature>
<dbReference type="PRINTS" id="PR00020">
    <property type="entry name" value="MAMDOMAIN"/>
</dbReference>
<accession>A0A2G8L2R0</accession>
<organism evidence="4 5">
    <name type="scientific">Stichopus japonicus</name>
    <name type="common">Sea cucumber</name>
    <dbReference type="NCBI Taxonomy" id="307972"/>
    <lineage>
        <taxon>Eukaryota</taxon>
        <taxon>Metazoa</taxon>
        <taxon>Echinodermata</taxon>
        <taxon>Eleutherozoa</taxon>
        <taxon>Echinozoa</taxon>
        <taxon>Holothuroidea</taxon>
        <taxon>Aspidochirotacea</taxon>
        <taxon>Aspidochirotida</taxon>
        <taxon>Stichopodidae</taxon>
        <taxon>Apostichopus</taxon>
    </lineage>
</organism>
<comment type="caution">
    <text evidence="2">Lacks conserved residue(s) required for the propagation of feature annotation.</text>
</comment>
<dbReference type="PROSITE" id="PS50068">
    <property type="entry name" value="LDLRA_2"/>
    <property type="match status" value="3"/>
</dbReference>
<dbReference type="Pfam" id="PF00629">
    <property type="entry name" value="MAM"/>
    <property type="match status" value="2"/>
</dbReference>
<feature type="domain" description="MAM" evidence="3">
    <location>
        <begin position="290"/>
        <end position="450"/>
    </location>
</feature>
<dbReference type="InterPro" id="IPR002172">
    <property type="entry name" value="LDrepeatLR_classA_rpt"/>
</dbReference>
<feature type="disulfide bond" evidence="2">
    <location>
        <begin position="488"/>
        <end position="503"/>
    </location>
</feature>
<dbReference type="CDD" id="cd00112">
    <property type="entry name" value="LDLa"/>
    <property type="match status" value="3"/>
</dbReference>
<name>A0A2G8L2R0_STIJA</name>
<dbReference type="InterPro" id="IPR013320">
    <property type="entry name" value="ConA-like_dom_sf"/>
</dbReference>
<dbReference type="SUPFAM" id="SSF49899">
    <property type="entry name" value="Concanavalin A-like lectins/glucanases"/>
    <property type="match status" value="2"/>
</dbReference>
<dbReference type="PANTHER" id="PTHR23282:SF101">
    <property type="entry name" value="MAM DOMAIN-CONTAINING PROTEIN"/>
    <property type="match status" value="1"/>
</dbReference>
<dbReference type="SMART" id="SM00137">
    <property type="entry name" value="MAM"/>
    <property type="match status" value="2"/>
</dbReference>